<gene>
    <name evidence="1" type="ORF">V8G54_013797</name>
</gene>
<evidence type="ECO:0000313" key="2">
    <source>
        <dbReference type="Proteomes" id="UP001374535"/>
    </source>
</evidence>
<dbReference type="EMBL" id="CP144696">
    <property type="protein sequence ID" value="WVZ09267.1"/>
    <property type="molecule type" value="Genomic_DNA"/>
</dbReference>
<dbReference type="Proteomes" id="UP001374535">
    <property type="component" value="Chromosome 5"/>
</dbReference>
<evidence type="ECO:0000313" key="1">
    <source>
        <dbReference type="EMBL" id="WVZ09267.1"/>
    </source>
</evidence>
<protein>
    <submittedName>
        <fullName evidence="1">Uncharacterized protein</fullName>
    </submittedName>
</protein>
<name>A0AAQ3NGI7_VIGMU</name>
<sequence>MLGLPNHPTFHTSPSRISFCRLFSEIFLYMQSNQGDRETNTEAGWPILLPFCSLIPSLHALLSASSDGTATSPIPSTQRTFHTPLLGPWMLCQWLLLPPQLHAQRRLQKLLHGWPNDPVREVQLFSQPN</sequence>
<keyword evidence="2" id="KW-1185">Reference proteome</keyword>
<proteinExistence type="predicted"/>
<reference evidence="1 2" key="1">
    <citation type="journal article" date="2023" name="Life. Sci Alliance">
        <title>Evolutionary insights into 3D genome organization and epigenetic landscape of Vigna mungo.</title>
        <authorList>
            <person name="Junaid A."/>
            <person name="Singh B."/>
            <person name="Bhatia S."/>
        </authorList>
    </citation>
    <scope>NUCLEOTIDE SEQUENCE [LARGE SCALE GENOMIC DNA]</scope>
    <source>
        <strain evidence="1">Urdbean</strain>
    </source>
</reference>
<organism evidence="1 2">
    <name type="scientific">Vigna mungo</name>
    <name type="common">Black gram</name>
    <name type="synonym">Phaseolus mungo</name>
    <dbReference type="NCBI Taxonomy" id="3915"/>
    <lineage>
        <taxon>Eukaryota</taxon>
        <taxon>Viridiplantae</taxon>
        <taxon>Streptophyta</taxon>
        <taxon>Embryophyta</taxon>
        <taxon>Tracheophyta</taxon>
        <taxon>Spermatophyta</taxon>
        <taxon>Magnoliopsida</taxon>
        <taxon>eudicotyledons</taxon>
        <taxon>Gunneridae</taxon>
        <taxon>Pentapetalae</taxon>
        <taxon>rosids</taxon>
        <taxon>fabids</taxon>
        <taxon>Fabales</taxon>
        <taxon>Fabaceae</taxon>
        <taxon>Papilionoideae</taxon>
        <taxon>50 kb inversion clade</taxon>
        <taxon>NPAAA clade</taxon>
        <taxon>indigoferoid/millettioid clade</taxon>
        <taxon>Phaseoleae</taxon>
        <taxon>Vigna</taxon>
    </lineage>
</organism>
<dbReference type="AlphaFoldDB" id="A0AAQ3NGI7"/>
<accession>A0AAQ3NGI7</accession>